<reference evidence="3 4" key="1">
    <citation type="submission" date="2024-09" db="EMBL/GenBank/DDBJ databases">
        <authorList>
            <person name="Sun Q."/>
            <person name="Mori K."/>
        </authorList>
    </citation>
    <scope>NUCLEOTIDE SEQUENCE [LARGE SCALE GENOMIC DNA]</scope>
    <source>
        <strain evidence="3 4">TBRC 3947</strain>
    </source>
</reference>
<dbReference type="Pfam" id="PF08240">
    <property type="entry name" value="ADH_N"/>
    <property type="match status" value="1"/>
</dbReference>
<dbReference type="EMBL" id="JBHLUH010000039">
    <property type="protein sequence ID" value="MFC0530003.1"/>
    <property type="molecule type" value="Genomic_DNA"/>
</dbReference>
<dbReference type="PANTHER" id="PTHR44154:SF1">
    <property type="entry name" value="QUINONE OXIDOREDUCTASE"/>
    <property type="match status" value="1"/>
</dbReference>
<dbReference type="RefSeq" id="WP_377253082.1">
    <property type="nucleotide sequence ID" value="NZ_JBHLUH010000039.1"/>
</dbReference>
<protein>
    <submittedName>
        <fullName evidence="3">Zinc-binding dehydrogenase</fullName>
    </submittedName>
</protein>
<dbReference type="InterPro" id="IPR011032">
    <property type="entry name" value="GroES-like_sf"/>
</dbReference>
<gene>
    <name evidence="3" type="ORF">ACFFIA_20275</name>
</gene>
<dbReference type="Pfam" id="PF00107">
    <property type="entry name" value="ADH_zinc_N"/>
    <property type="match status" value="1"/>
</dbReference>
<dbReference type="InterPro" id="IPR020843">
    <property type="entry name" value="ER"/>
</dbReference>
<evidence type="ECO:0000256" key="1">
    <source>
        <dbReference type="ARBA" id="ARBA00022857"/>
    </source>
</evidence>
<accession>A0ABV6M5P9</accession>
<dbReference type="InterPro" id="IPR013149">
    <property type="entry name" value="ADH-like_C"/>
</dbReference>
<proteinExistence type="predicted"/>
<keyword evidence="1" id="KW-0521">NADP</keyword>
<organism evidence="3 4">
    <name type="scientific">Phytohabitans kaempferiae</name>
    <dbReference type="NCBI Taxonomy" id="1620943"/>
    <lineage>
        <taxon>Bacteria</taxon>
        <taxon>Bacillati</taxon>
        <taxon>Actinomycetota</taxon>
        <taxon>Actinomycetes</taxon>
        <taxon>Micromonosporales</taxon>
        <taxon>Micromonosporaceae</taxon>
    </lineage>
</organism>
<dbReference type="InterPro" id="IPR051603">
    <property type="entry name" value="Zinc-ADH_QOR/CCCR"/>
</dbReference>
<dbReference type="PANTHER" id="PTHR44154">
    <property type="entry name" value="QUINONE OXIDOREDUCTASE"/>
    <property type="match status" value="1"/>
</dbReference>
<feature type="domain" description="Enoyl reductase (ER)" evidence="2">
    <location>
        <begin position="11"/>
        <end position="317"/>
    </location>
</feature>
<keyword evidence="4" id="KW-1185">Reference proteome</keyword>
<dbReference type="InterPro" id="IPR036291">
    <property type="entry name" value="NAD(P)-bd_dom_sf"/>
</dbReference>
<dbReference type="Gene3D" id="3.40.50.720">
    <property type="entry name" value="NAD(P)-binding Rossmann-like Domain"/>
    <property type="match status" value="1"/>
</dbReference>
<name>A0ABV6M5P9_9ACTN</name>
<sequence>MRAAVVEELRGPGAVRVRDLPEPSAGPGEVTIRVHAAGVSHLALGQTRGEGPARREPPFVPGAEVAGTVLAAPPGSELAPGDRVVALGLGGGFAGVAVARAAHTFALPDGLTFEQGAAVLVDYLTAYHAVVRRGGLAPGEAVLVRGAESGVGLATAQVAKAFGAGRVVAAVPGEPEGKVALGAGADAVVPAEGFRDAVRAVGPVDLVVDPVGGDAFVDALRCLAVEGRAVAVAAAGGTRAEFRVNRLLLNNIDVVAADWTSWALAAPDRIAGVWSEVAPHLASGALAPVVDAVRDLDGTASALAALDEGRARGKLVLRL</sequence>
<evidence type="ECO:0000313" key="3">
    <source>
        <dbReference type="EMBL" id="MFC0530003.1"/>
    </source>
</evidence>
<dbReference type="SUPFAM" id="SSF50129">
    <property type="entry name" value="GroES-like"/>
    <property type="match status" value="1"/>
</dbReference>
<dbReference type="SMART" id="SM00829">
    <property type="entry name" value="PKS_ER"/>
    <property type="match status" value="1"/>
</dbReference>
<dbReference type="Proteomes" id="UP001589867">
    <property type="component" value="Unassembled WGS sequence"/>
</dbReference>
<dbReference type="InterPro" id="IPR013154">
    <property type="entry name" value="ADH-like_N"/>
</dbReference>
<comment type="caution">
    <text evidence="3">The sequence shown here is derived from an EMBL/GenBank/DDBJ whole genome shotgun (WGS) entry which is preliminary data.</text>
</comment>
<dbReference type="SUPFAM" id="SSF51735">
    <property type="entry name" value="NAD(P)-binding Rossmann-fold domains"/>
    <property type="match status" value="1"/>
</dbReference>
<evidence type="ECO:0000313" key="4">
    <source>
        <dbReference type="Proteomes" id="UP001589867"/>
    </source>
</evidence>
<dbReference type="Gene3D" id="3.90.180.10">
    <property type="entry name" value="Medium-chain alcohol dehydrogenases, catalytic domain"/>
    <property type="match status" value="1"/>
</dbReference>
<evidence type="ECO:0000259" key="2">
    <source>
        <dbReference type="SMART" id="SM00829"/>
    </source>
</evidence>